<accession>A0ABP8XSS8</accession>
<dbReference type="Proteomes" id="UP001500325">
    <property type="component" value="Unassembled WGS sequence"/>
</dbReference>
<dbReference type="Gene3D" id="1.10.10.10">
    <property type="entry name" value="Winged helix-like DNA-binding domain superfamily/Winged helix DNA-binding domain"/>
    <property type="match status" value="1"/>
</dbReference>
<proteinExistence type="predicted"/>
<dbReference type="InterPro" id="IPR005471">
    <property type="entry name" value="Tscrpt_reg_IclR_N"/>
</dbReference>
<feature type="domain" description="HTH iclR-type" evidence="1">
    <location>
        <begin position="10"/>
        <end position="77"/>
    </location>
</feature>
<sequence length="83" mass="9117">MRSAQQDIPVSVIGRVSSVFDAFGAEDTELRVGEIARRTGLARATASRLVAELVEHGFLERSGQSMRAGLRFFELGERAARPR</sequence>
<evidence type="ECO:0000313" key="3">
    <source>
        <dbReference type="Proteomes" id="UP001500325"/>
    </source>
</evidence>
<dbReference type="InterPro" id="IPR036388">
    <property type="entry name" value="WH-like_DNA-bd_sf"/>
</dbReference>
<dbReference type="SMART" id="SM00346">
    <property type="entry name" value="HTH_ICLR"/>
    <property type="match status" value="1"/>
</dbReference>
<evidence type="ECO:0000313" key="2">
    <source>
        <dbReference type="EMBL" id="GAA4714427.1"/>
    </source>
</evidence>
<gene>
    <name evidence="2" type="ORF">GCM10023215_67020</name>
</gene>
<dbReference type="PANTHER" id="PTHR30136:SF24">
    <property type="entry name" value="HTH-TYPE TRANSCRIPTIONAL REPRESSOR ALLR"/>
    <property type="match status" value="1"/>
</dbReference>
<dbReference type="Pfam" id="PF09339">
    <property type="entry name" value="HTH_IclR"/>
    <property type="match status" value="1"/>
</dbReference>
<dbReference type="PROSITE" id="PS51077">
    <property type="entry name" value="HTH_ICLR"/>
    <property type="match status" value="1"/>
</dbReference>
<reference evidence="3" key="1">
    <citation type="journal article" date="2019" name="Int. J. Syst. Evol. Microbiol.">
        <title>The Global Catalogue of Microorganisms (GCM) 10K type strain sequencing project: providing services to taxonomists for standard genome sequencing and annotation.</title>
        <authorList>
            <consortium name="The Broad Institute Genomics Platform"/>
            <consortium name="The Broad Institute Genome Sequencing Center for Infectious Disease"/>
            <person name="Wu L."/>
            <person name="Ma J."/>
        </authorList>
    </citation>
    <scope>NUCLEOTIDE SEQUENCE [LARGE SCALE GENOMIC DNA]</scope>
    <source>
        <strain evidence="3">JCM 18055</strain>
    </source>
</reference>
<dbReference type="InterPro" id="IPR036390">
    <property type="entry name" value="WH_DNA-bd_sf"/>
</dbReference>
<comment type="caution">
    <text evidence="2">The sequence shown here is derived from an EMBL/GenBank/DDBJ whole genome shotgun (WGS) entry which is preliminary data.</text>
</comment>
<dbReference type="InterPro" id="IPR050707">
    <property type="entry name" value="HTH_MetabolicPath_Reg"/>
</dbReference>
<dbReference type="EMBL" id="BAABIC010000042">
    <property type="protein sequence ID" value="GAA4714427.1"/>
    <property type="molecule type" value="Genomic_DNA"/>
</dbReference>
<protein>
    <recommendedName>
        <fullName evidence="1">HTH iclR-type domain-containing protein</fullName>
    </recommendedName>
</protein>
<dbReference type="PANTHER" id="PTHR30136">
    <property type="entry name" value="HELIX-TURN-HELIX TRANSCRIPTIONAL REGULATOR, ICLR FAMILY"/>
    <property type="match status" value="1"/>
</dbReference>
<dbReference type="SUPFAM" id="SSF46785">
    <property type="entry name" value="Winged helix' DNA-binding domain"/>
    <property type="match status" value="1"/>
</dbReference>
<evidence type="ECO:0000259" key="1">
    <source>
        <dbReference type="PROSITE" id="PS51077"/>
    </source>
</evidence>
<organism evidence="2 3">
    <name type="scientific">Pseudonocardia yuanmonensis</name>
    <dbReference type="NCBI Taxonomy" id="1095914"/>
    <lineage>
        <taxon>Bacteria</taxon>
        <taxon>Bacillati</taxon>
        <taxon>Actinomycetota</taxon>
        <taxon>Actinomycetes</taxon>
        <taxon>Pseudonocardiales</taxon>
        <taxon>Pseudonocardiaceae</taxon>
        <taxon>Pseudonocardia</taxon>
    </lineage>
</organism>
<keyword evidence="3" id="KW-1185">Reference proteome</keyword>
<name>A0ABP8XSS8_9PSEU</name>